<organism evidence="13 14">
    <name type="scientific">Rhipicephalus microplus</name>
    <name type="common">Cattle tick</name>
    <name type="synonym">Boophilus microplus</name>
    <dbReference type="NCBI Taxonomy" id="6941"/>
    <lineage>
        <taxon>Eukaryota</taxon>
        <taxon>Metazoa</taxon>
        <taxon>Ecdysozoa</taxon>
        <taxon>Arthropoda</taxon>
        <taxon>Chelicerata</taxon>
        <taxon>Arachnida</taxon>
        <taxon>Acari</taxon>
        <taxon>Parasitiformes</taxon>
        <taxon>Ixodida</taxon>
        <taxon>Ixodoidea</taxon>
        <taxon>Ixodidae</taxon>
        <taxon>Rhipicephalinae</taxon>
        <taxon>Rhipicephalus</taxon>
        <taxon>Boophilus</taxon>
    </lineage>
</organism>
<keyword evidence="7" id="KW-0067">ATP-binding</keyword>
<keyword evidence="3" id="KW-0597">Phosphoprotein</keyword>
<comment type="caution">
    <text evidence="13">The sequence shown here is derived from an EMBL/GenBank/DDBJ whole genome shotgun (WGS) entry which is preliminary data.</text>
</comment>
<dbReference type="GO" id="GO:0004693">
    <property type="term" value="F:cyclin-dependent protein serine/threonine kinase activity"/>
    <property type="evidence" value="ECO:0007669"/>
    <property type="project" value="UniProtKB-EC"/>
</dbReference>
<evidence type="ECO:0000256" key="6">
    <source>
        <dbReference type="ARBA" id="ARBA00022777"/>
    </source>
</evidence>
<dbReference type="InterPro" id="IPR011009">
    <property type="entry name" value="Kinase-like_dom_sf"/>
</dbReference>
<evidence type="ECO:0000256" key="10">
    <source>
        <dbReference type="ARBA" id="ARBA00048367"/>
    </source>
</evidence>
<accession>A0A9J6DE58</accession>
<dbReference type="GO" id="GO:0005524">
    <property type="term" value="F:ATP binding"/>
    <property type="evidence" value="ECO:0007669"/>
    <property type="project" value="UniProtKB-KW"/>
</dbReference>
<keyword evidence="6" id="KW-0418">Kinase</keyword>
<dbReference type="EMBL" id="JABSTU010000010">
    <property type="protein sequence ID" value="KAH8020233.1"/>
    <property type="molecule type" value="Genomic_DNA"/>
</dbReference>
<dbReference type="FunFam" id="3.30.200.20:FF:000927">
    <property type="entry name" value="Cyclin-dependent kinase 2"/>
    <property type="match status" value="1"/>
</dbReference>
<keyword evidence="2" id="KW-0723">Serine/threonine-protein kinase</keyword>
<dbReference type="VEuPathDB" id="VectorBase:LOC119176652"/>
<evidence type="ECO:0000313" key="13">
    <source>
        <dbReference type="EMBL" id="KAH8020233.1"/>
    </source>
</evidence>
<evidence type="ECO:0000256" key="2">
    <source>
        <dbReference type="ARBA" id="ARBA00022527"/>
    </source>
</evidence>
<evidence type="ECO:0000256" key="3">
    <source>
        <dbReference type="ARBA" id="ARBA00022553"/>
    </source>
</evidence>
<comment type="catalytic activity">
    <reaction evidence="9">
        <text>L-threonyl-[protein] + ATP = O-phospho-L-threonyl-[protein] + ADP + H(+)</text>
        <dbReference type="Rhea" id="RHEA:46608"/>
        <dbReference type="Rhea" id="RHEA-COMP:11060"/>
        <dbReference type="Rhea" id="RHEA-COMP:11605"/>
        <dbReference type="ChEBI" id="CHEBI:15378"/>
        <dbReference type="ChEBI" id="CHEBI:30013"/>
        <dbReference type="ChEBI" id="CHEBI:30616"/>
        <dbReference type="ChEBI" id="CHEBI:61977"/>
        <dbReference type="ChEBI" id="CHEBI:456216"/>
        <dbReference type="EC" id="2.7.11.22"/>
    </reaction>
</comment>
<dbReference type="GO" id="GO:0000086">
    <property type="term" value="P:G2/M transition of mitotic cell cycle"/>
    <property type="evidence" value="ECO:0007669"/>
    <property type="project" value="TreeGrafter"/>
</dbReference>
<reference evidence="13" key="2">
    <citation type="submission" date="2021-09" db="EMBL/GenBank/DDBJ databases">
        <authorList>
            <person name="Jia N."/>
            <person name="Wang J."/>
            <person name="Shi W."/>
            <person name="Du L."/>
            <person name="Sun Y."/>
            <person name="Zhan W."/>
            <person name="Jiang J."/>
            <person name="Wang Q."/>
            <person name="Zhang B."/>
            <person name="Ji P."/>
            <person name="Sakyi L.B."/>
            <person name="Cui X."/>
            <person name="Yuan T."/>
            <person name="Jiang B."/>
            <person name="Yang W."/>
            <person name="Lam T.T.-Y."/>
            <person name="Chang Q."/>
            <person name="Ding S."/>
            <person name="Wang X."/>
            <person name="Zhu J."/>
            <person name="Ruan X."/>
            <person name="Zhao L."/>
            <person name="Wei J."/>
            <person name="Que T."/>
            <person name="Du C."/>
            <person name="Cheng J."/>
            <person name="Dai P."/>
            <person name="Han X."/>
            <person name="Huang E."/>
            <person name="Gao Y."/>
            <person name="Liu J."/>
            <person name="Shao H."/>
            <person name="Ye R."/>
            <person name="Li L."/>
            <person name="Wei W."/>
            <person name="Wang X."/>
            <person name="Wang C."/>
            <person name="Huo Q."/>
            <person name="Li W."/>
            <person name="Guo W."/>
            <person name="Chen H."/>
            <person name="Chen S."/>
            <person name="Zhou L."/>
            <person name="Zhou L."/>
            <person name="Ni X."/>
            <person name="Tian J."/>
            <person name="Zhou Y."/>
            <person name="Sheng Y."/>
            <person name="Liu T."/>
            <person name="Pan Y."/>
            <person name="Xia L."/>
            <person name="Li J."/>
            <person name="Zhao F."/>
            <person name="Cao W."/>
        </authorList>
    </citation>
    <scope>NUCLEOTIDE SEQUENCE</scope>
    <source>
        <strain evidence="13">Rmic-2018</strain>
        <tissue evidence="13">Larvae</tissue>
    </source>
</reference>
<reference evidence="13" key="1">
    <citation type="journal article" date="2020" name="Cell">
        <title>Large-Scale Comparative Analyses of Tick Genomes Elucidate Their Genetic Diversity and Vector Capacities.</title>
        <authorList>
            <consortium name="Tick Genome and Microbiome Consortium (TIGMIC)"/>
            <person name="Jia N."/>
            <person name="Wang J."/>
            <person name="Shi W."/>
            <person name="Du L."/>
            <person name="Sun Y."/>
            <person name="Zhan W."/>
            <person name="Jiang J.F."/>
            <person name="Wang Q."/>
            <person name="Zhang B."/>
            <person name="Ji P."/>
            <person name="Bell-Sakyi L."/>
            <person name="Cui X.M."/>
            <person name="Yuan T.T."/>
            <person name="Jiang B.G."/>
            <person name="Yang W.F."/>
            <person name="Lam T.T."/>
            <person name="Chang Q.C."/>
            <person name="Ding S.J."/>
            <person name="Wang X.J."/>
            <person name="Zhu J.G."/>
            <person name="Ruan X.D."/>
            <person name="Zhao L."/>
            <person name="Wei J.T."/>
            <person name="Ye R.Z."/>
            <person name="Que T.C."/>
            <person name="Du C.H."/>
            <person name="Zhou Y.H."/>
            <person name="Cheng J.X."/>
            <person name="Dai P.F."/>
            <person name="Guo W.B."/>
            <person name="Han X.H."/>
            <person name="Huang E.J."/>
            <person name="Li L.F."/>
            <person name="Wei W."/>
            <person name="Gao Y.C."/>
            <person name="Liu J.Z."/>
            <person name="Shao H.Z."/>
            <person name="Wang X."/>
            <person name="Wang C.C."/>
            <person name="Yang T.C."/>
            <person name="Huo Q.B."/>
            <person name="Li W."/>
            <person name="Chen H.Y."/>
            <person name="Chen S.E."/>
            <person name="Zhou L.G."/>
            <person name="Ni X.B."/>
            <person name="Tian J.H."/>
            <person name="Sheng Y."/>
            <person name="Liu T."/>
            <person name="Pan Y.S."/>
            <person name="Xia L.Y."/>
            <person name="Li J."/>
            <person name="Zhao F."/>
            <person name="Cao W.C."/>
        </authorList>
    </citation>
    <scope>NUCLEOTIDE SEQUENCE</scope>
    <source>
        <strain evidence="13">Rmic-2018</strain>
    </source>
</reference>
<dbReference type="Gene3D" id="1.10.510.10">
    <property type="entry name" value="Transferase(Phosphotransferase) domain 1"/>
    <property type="match status" value="1"/>
</dbReference>
<dbReference type="InterPro" id="IPR000719">
    <property type="entry name" value="Prot_kinase_dom"/>
</dbReference>
<evidence type="ECO:0000256" key="1">
    <source>
        <dbReference type="ARBA" id="ARBA00004123"/>
    </source>
</evidence>
<dbReference type="InterPro" id="IPR050108">
    <property type="entry name" value="CDK"/>
</dbReference>
<evidence type="ECO:0000256" key="8">
    <source>
        <dbReference type="ARBA" id="ARBA00023242"/>
    </source>
</evidence>
<dbReference type="GO" id="GO:0007095">
    <property type="term" value="P:mitotic G2 DNA damage checkpoint signaling"/>
    <property type="evidence" value="ECO:0007669"/>
    <property type="project" value="TreeGrafter"/>
</dbReference>
<dbReference type="SUPFAM" id="SSF56112">
    <property type="entry name" value="Protein kinase-like (PK-like)"/>
    <property type="match status" value="1"/>
</dbReference>
<dbReference type="Proteomes" id="UP000821866">
    <property type="component" value="Chromosome 8"/>
</dbReference>
<comment type="catalytic activity">
    <reaction evidence="10">
        <text>L-seryl-[protein] + ATP = O-phospho-L-seryl-[protein] + ADP + H(+)</text>
        <dbReference type="Rhea" id="RHEA:17989"/>
        <dbReference type="Rhea" id="RHEA-COMP:9863"/>
        <dbReference type="Rhea" id="RHEA-COMP:11604"/>
        <dbReference type="ChEBI" id="CHEBI:15378"/>
        <dbReference type="ChEBI" id="CHEBI:29999"/>
        <dbReference type="ChEBI" id="CHEBI:30616"/>
        <dbReference type="ChEBI" id="CHEBI:83421"/>
        <dbReference type="ChEBI" id="CHEBI:456216"/>
        <dbReference type="EC" id="2.7.11.22"/>
    </reaction>
</comment>
<feature type="domain" description="Protein kinase" evidence="12">
    <location>
        <begin position="4"/>
        <end position="194"/>
    </location>
</feature>
<name>A0A9J6DE58_RHIMP</name>
<evidence type="ECO:0000256" key="4">
    <source>
        <dbReference type="ARBA" id="ARBA00022679"/>
    </source>
</evidence>
<keyword evidence="5" id="KW-0547">Nucleotide-binding</keyword>
<dbReference type="AlphaFoldDB" id="A0A9J6DE58"/>
<evidence type="ECO:0000256" key="11">
    <source>
        <dbReference type="ARBA" id="ARBA00049280"/>
    </source>
</evidence>
<evidence type="ECO:0000313" key="14">
    <source>
        <dbReference type="Proteomes" id="UP000821866"/>
    </source>
</evidence>
<comment type="subcellular location">
    <subcellularLocation>
        <location evidence="1">Nucleus</location>
    </subcellularLocation>
</comment>
<sequence>MKNYVILEKLCEGAYGAVYKAQCKATNEVVAIKKIRVEDGDEGIPATTIREVALLRELKHENIVRLIEVLMPPSKAVHLVFEYMTMDLRALLDSHAKKRPLDDAVVKKYLGQIVAAILFCHKRRFLRRDFKPANVLVDGNGDLKVADFGFSRAFTPPVRSFTSKVGTLWYRAPEMLLGASSYSTPVDVWSIGIL</sequence>
<evidence type="ECO:0000256" key="9">
    <source>
        <dbReference type="ARBA" id="ARBA00047811"/>
    </source>
</evidence>
<dbReference type="GO" id="GO:0005634">
    <property type="term" value="C:nucleus"/>
    <property type="evidence" value="ECO:0007669"/>
    <property type="project" value="UniProtKB-SubCell"/>
</dbReference>
<keyword evidence="4" id="KW-0808">Transferase</keyword>
<dbReference type="GO" id="GO:0008353">
    <property type="term" value="F:RNA polymerase II CTD heptapeptide repeat kinase activity"/>
    <property type="evidence" value="ECO:0007669"/>
    <property type="project" value="UniProtKB-EC"/>
</dbReference>
<dbReference type="PANTHER" id="PTHR24056">
    <property type="entry name" value="CELL DIVISION PROTEIN KINASE"/>
    <property type="match status" value="1"/>
</dbReference>
<proteinExistence type="predicted"/>
<dbReference type="PROSITE" id="PS50011">
    <property type="entry name" value="PROTEIN_KINASE_DOM"/>
    <property type="match status" value="1"/>
</dbReference>
<gene>
    <name evidence="13" type="ORF">HPB51_025437</name>
</gene>
<keyword evidence="8" id="KW-0539">Nucleus</keyword>
<evidence type="ECO:0000259" key="12">
    <source>
        <dbReference type="PROSITE" id="PS50011"/>
    </source>
</evidence>
<comment type="catalytic activity">
    <reaction evidence="11">
        <text>[DNA-directed RNA polymerase] + ATP = phospho-[DNA-directed RNA polymerase] + ADP + H(+)</text>
        <dbReference type="Rhea" id="RHEA:10216"/>
        <dbReference type="Rhea" id="RHEA-COMP:11321"/>
        <dbReference type="Rhea" id="RHEA-COMP:11322"/>
        <dbReference type="ChEBI" id="CHEBI:15378"/>
        <dbReference type="ChEBI" id="CHEBI:30616"/>
        <dbReference type="ChEBI" id="CHEBI:43176"/>
        <dbReference type="ChEBI" id="CHEBI:68546"/>
        <dbReference type="ChEBI" id="CHEBI:456216"/>
        <dbReference type="EC" id="2.7.11.23"/>
    </reaction>
</comment>
<evidence type="ECO:0000256" key="7">
    <source>
        <dbReference type="ARBA" id="ARBA00022840"/>
    </source>
</evidence>
<dbReference type="Gene3D" id="3.30.200.20">
    <property type="entry name" value="Phosphorylase Kinase, domain 1"/>
    <property type="match status" value="1"/>
</dbReference>
<evidence type="ECO:0000256" key="5">
    <source>
        <dbReference type="ARBA" id="ARBA00022741"/>
    </source>
</evidence>
<keyword evidence="14" id="KW-1185">Reference proteome</keyword>
<dbReference type="Pfam" id="PF00069">
    <property type="entry name" value="Pkinase"/>
    <property type="match status" value="1"/>
</dbReference>
<protein>
    <recommendedName>
        <fullName evidence="12">Protein kinase domain-containing protein</fullName>
    </recommendedName>
</protein>
<dbReference type="PANTHER" id="PTHR24056:SF334">
    <property type="entry name" value="CYCLIN-DEPENDENT KINASE 1"/>
    <property type="match status" value="1"/>
</dbReference>